<feature type="transmembrane region" description="Helical" evidence="1">
    <location>
        <begin position="100"/>
        <end position="130"/>
    </location>
</feature>
<gene>
    <name evidence="2" type="ORF">DFR56_106230</name>
</gene>
<protein>
    <submittedName>
        <fullName evidence="2">ABC-2 family transporter</fullName>
    </submittedName>
</protein>
<dbReference type="RefSeq" id="WP_110395380.1">
    <property type="nucleotide sequence ID" value="NZ_JBHUHB010000001.1"/>
</dbReference>
<dbReference type="Pfam" id="PF12730">
    <property type="entry name" value="ABC2_membrane_4"/>
    <property type="match status" value="1"/>
</dbReference>
<reference evidence="2 3" key="1">
    <citation type="submission" date="2018-05" db="EMBL/GenBank/DDBJ databases">
        <title>Genomic Encyclopedia of Type Strains, Phase IV (KMG-IV): sequencing the most valuable type-strain genomes for metagenomic binning, comparative biology and taxonomic classification.</title>
        <authorList>
            <person name="Goeker M."/>
        </authorList>
    </citation>
    <scope>NUCLEOTIDE SEQUENCE [LARGE SCALE GENOMIC DNA]</scope>
    <source>
        <strain evidence="2 3">DSM 28556</strain>
    </source>
</reference>
<feature type="transmembrane region" description="Helical" evidence="1">
    <location>
        <begin position="200"/>
        <end position="222"/>
    </location>
</feature>
<feature type="transmembrane region" description="Helical" evidence="1">
    <location>
        <begin position="150"/>
        <end position="170"/>
    </location>
</feature>
<sequence length="230" mass="25745">MWQLMKLELRKAKLGWYIRGAIIANLLIACFFVVFMGFIETMEGEVPFTSIDEAFIVIGALVRATFIIFASVLIVRIIIDEYKNKTISILFTYPIQRKKIFAAKLGIIGFLTFFVTLLTNIFVAFVFLAFNAKYHFVQGDVTLDLLVNQGLSMITFAIAIAGTSFIPLYFGMKKKSVPATIISSIFIVFLISSHNPVVSIASIVYIPLTLAIIGVYIAYVSIRNIEKVDV</sequence>
<dbReference type="Proteomes" id="UP000247978">
    <property type="component" value="Unassembled WGS sequence"/>
</dbReference>
<keyword evidence="1" id="KW-1133">Transmembrane helix</keyword>
<comment type="caution">
    <text evidence="2">The sequence shown here is derived from an EMBL/GenBank/DDBJ whole genome shotgun (WGS) entry which is preliminary data.</text>
</comment>
<dbReference type="OrthoDB" id="9784784at2"/>
<name>A0A2V3VZV4_9BACI</name>
<feature type="transmembrane region" description="Helical" evidence="1">
    <location>
        <begin position="54"/>
        <end position="79"/>
    </location>
</feature>
<accession>A0A2V3VZV4</accession>
<evidence type="ECO:0000313" key="3">
    <source>
        <dbReference type="Proteomes" id="UP000247978"/>
    </source>
</evidence>
<dbReference type="AlphaFoldDB" id="A0A2V3VZV4"/>
<organism evidence="2 3">
    <name type="scientific">Pseudogracilibacillus auburnensis</name>
    <dbReference type="NCBI Taxonomy" id="1494959"/>
    <lineage>
        <taxon>Bacteria</taxon>
        <taxon>Bacillati</taxon>
        <taxon>Bacillota</taxon>
        <taxon>Bacilli</taxon>
        <taxon>Bacillales</taxon>
        <taxon>Bacillaceae</taxon>
        <taxon>Pseudogracilibacillus</taxon>
    </lineage>
</organism>
<feature type="transmembrane region" description="Helical" evidence="1">
    <location>
        <begin position="177"/>
        <end position="194"/>
    </location>
</feature>
<proteinExistence type="predicted"/>
<keyword evidence="1" id="KW-0472">Membrane</keyword>
<dbReference type="EMBL" id="QJJQ01000006">
    <property type="protein sequence ID" value="PXW87160.1"/>
    <property type="molecule type" value="Genomic_DNA"/>
</dbReference>
<keyword evidence="1" id="KW-0812">Transmembrane</keyword>
<evidence type="ECO:0000313" key="2">
    <source>
        <dbReference type="EMBL" id="PXW87160.1"/>
    </source>
</evidence>
<dbReference type="PROSITE" id="PS51257">
    <property type="entry name" value="PROKAR_LIPOPROTEIN"/>
    <property type="match status" value="1"/>
</dbReference>
<keyword evidence="3" id="KW-1185">Reference proteome</keyword>
<evidence type="ECO:0000256" key="1">
    <source>
        <dbReference type="SAM" id="Phobius"/>
    </source>
</evidence>
<feature type="transmembrane region" description="Helical" evidence="1">
    <location>
        <begin position="21"/>
        <end position="39"/>
    </location>
</feature>